<evidence type="ECO:0000313" key="2">
    <source>
        <dbReference type="EMBL" id="KAJ8098587.1"/>
    </source>
</evidence>
<protein>
    <submittedName>
        <fullName evidence="2">Uncharacterized protein</fullName>
    </submittedName>
</protein>
<accession>A0AAD7VQ69</accession>
<dbReference type="Proteomes" id="UP001217417">
    <property type="component" value="Unassembled WGS sequence"/>
</dbReference>
<name>A0AAD7VQ69_9ASCO</name>
<keyword evidence="3" id="KW-1185">Reference proteome</keyword>
<reference evidence="2" key="1">
    <citation type="submission" date="2023-03" db="EMBL/GenBank/DDBJ databases">
        <title>Near-Complete genome sequence of Lipomyces tetrasporous NRRL Y-64009, an oleaginous yeast capable of growing on lignocellulosic hydrolysates.</title>
        <authorList>
            <consortium name="Lawrence Berkeley National Laboratory"/>
            <person name="Jagtap S.S."/>
            <person name="Liu J.-J."/>
            <person name="Walukiewicz H.E."/>
            <person name="Pangilinan J."/>
            <person name="Lipzen A."/>
            <person name="Ahrendt S."/>
            <person name="Koriabine M."/>
            <person name="Cobaugh K."/>
            <person name="Salamov A."/>
            <person name="Yoshinaga Y."/>
            <person name="Ng V."/>
            <person name="Daum C."/>
            <person name="Grigoriev I.V."/>
            <person name="Slininger P.J."/>
            <person name="Dien B.S."/>
            <person name="Jin Y.-S."/>
            <person name="Rao C.V."/>
        </authorList>
    </citation>
    <scope>NUCLEOTIDE SEQUENCE</scope>
    <source>
        <strain evidence="2">NRRL Y-64009</strain>
    </source>
</reference>
<evidence type="ECO:0000256" key="1">
    <source>
        <dbReference type="SAM" id="MobiDB-lite"/>
    </source>
</evidence>
<dbReference type="RefSeq" id="XP_056042037.1">
    <property type="nucleotide sequence ID" value="XM_056186040.1"/>
</dbReference>
<comment type="caution">
    <text evidence="2">The sequence shown here is derived from an EMBL/GenBank/DDBJ whole genome shotgun (WGS) entry which is preliminary data.</text>
</comment>
<evidence type="ECO:0000313" key="3">
    <source>
        <dbReference type="Proteomes" id="UP001217417"/>
    </source>
</evidence>
<sequence length="141" mass="15144">MVTALGKGTIRIRSLLPGRSLIAAILRWAFDSLYIMECPITEYHEGHADVRESRTREILQSLRRSTNHRLSLRQARGASSSSTPSRTTASSRASSTTSSSSRSTATANANISPTRSSSSAQATSWTNSTSGFGGVIQIAIR</sequence>
<organism evidence="2 3">
    <name type="scientific">Lipomyces tetrasporus</name>
    <dbReference type="NCBI Taxonomy" id="54092"/>
    <lineage>
        <taxon>Eukaryota</taxon>
        <taxon>Fungi</taxon>
        <taxon>Dikarya</taxon>
        <taxon>Ascomycota</taxon>
        <taxon>Saccharomycotina</taxon>
        <taxon>Lipomycetes</taxon>
        <taxon>Lipomycetales</taxon>
        <taxon>Lipomycetaceae</taxon>
        <taxon>Lipomyces</taxon>
    </lineage>
</organism>
<dbReference type="GeneID" id="80881206"/>
<feature type="compositionally biased region" description="Low complexity" evidence="1">
    <location>
        <begin position="78"/>
        <end position="107"/>
    </location>
</feature>
<gene>
    <name evidence="2" type="ORF">POJ06DRAFT_239478</name>
</gene>
<dbReference type="AlphaFoldDB" id="A0AAD7VQ69"/>
<proteinExistence type="predicted"/>
<dbReference type="EMBL" id="JARPMG010000008">
    <property type="protein sequence ID" value="KAJ8098587.1"/>
    <property type="molecule type" value="Genomic_DNA"/>
</dbReference>
<feature type="compositionally biased region" description="Polar residues" evidence="1">
    <location>
        <begin position="108"/>
        <end position="126"/>
    </location>
</feature>
<feature type="region of interest" description="Disordered" evidence="1">
    <location>
        <begin position="63"/>
        <end position="126"/>
    </location>
</feature>